<dbReference type="KEGG" id="dor:Desor_0486"/>
<dbReference type="PROSITE" id="PS51257">
    <property type="entry name" value="PROKAR_LIPOPROTEIN"/>
    <property type="match status" value="1"/>
</dbReference>
<feature type="compositionally biased region" description="Basic and acidic residues" evidence="1">
    <location>
        <begin position="27"/>
        <end position="41"/>
    </location>
</feature>
<dbReference type="PATRIC" id="fig|768706.3.peg.453"/>
<dbReference type="HOGENOM" id="CLU_1259745_0_0_9"/>
<accession>G7WA50</accession>
<dbReference type="Gene3D" id="2.170.130.30">
    <property type="match status" value="1"/>
</dbReference>
<gene>
    <name evidence="3" type="ordered locus">Desor_0486</name>
</gene>
<organism evidence="3 4">
    <name type="scientific">Desulfosporosinus orientis (strain ATCC 19365 / DSM 765 / NCIMB 8382 / VKM B-1628 / Singapore I)</name>
    <name type="common">Desulfotomaculum orientis</name>
    <dbReference type="NCBI Taxonomy" id="768706"/>
    <lineage>
        <taxon>Bacteria</taxon>
        <taxon>Bacillati</taxon>
        <taxon>Bacillota</taxon>
        <taxon>Clostridia</taxon>
        <taxon>Eubacteriales</taxon>
        <taxon>Desulfitobacteriaceae</taxon>
        <taxon>Desulfosporosinus</taxon>
    </lineage>
</organism>
<evidence type="ECO:0000259" key="2">
    <source>
        <dbReference type="Pfam" id="PF14478"/>
    </source>
</evidence>
<evidence type="ECO:0000313" key="4">
    <source>
        <dbReference type="Proteomes" id="UP000006346"/>
    </source>
</evidence>
<dbReference type="Pfam" id="PF14478">
    <property type="entry name" value="DUF4430"/>
    <property type="match status" value="1"/>
</dbReference>
<evidence type="ECO:0000313" key="3">
    <source>
        <dbReference type="EMBL" id="AET66188.1"/>
    </source>
</evidence>
<dbReference type="STRING" id="768706.Desor_0486"/>
<reference evidence="4" key="1">
    <citation type="submission" date="2011-11" db="EMBL/GenBank/DDBJ databases">
        <title>Complete sequence of Desulfosporosinus orientis DSM 765.</title>
        <authorList>
            <person name="Lucas S."/>
            <person name="Han J."/>
            <person name="Lapidus A."/>
            <person name="Cheng J.-F."/>
            <person name="Goodwin L."/>
            <person name="Pitluck S."/>
            <person name="Peters L."/>
            <person name="Ovchinnikova G."/>
            <person name="Teshima H."/>
            <person name="Detter J.C."/>
            <person name="Han C."/>
            <person name="Tapia R."/>
            <person name="Land M."/>
            <person name="Hauser L."/>
            <person name="Kyrpides N."/>
            <person name="Ivanova N."/>
            <person name="Pagani I."/>
            <person name="Pester M."/>
            <person name="Spring S."/>
            <person name="Ollivier B."/>
            <person name="Rattei T."/>
            <person name="Klenk H.-P."/>
            <person name="Wagner M."/>
            <person name="Loy A."/>
            <person name="Woyke T."/>
        </authorList>
    </citation>
    <scope>NUCLEOTIDE SEQUENCE [LARGE SCALE GENOMIC DNA]</scope>
    <source>
        <strain evidence="4">ATCC 19365 / DSM 765 / NCIMB 8382 / VKM B-1628</strain>
    </source>
</reference>
<feature type="region of interest" description="Disordered" evidence="1">
    <location>
        <begin position="27"/>
        <end position="71"/>
    </location>
</feature>
<sequence>MKKWVWFISIVLALTVLLLTGCGVNKDDTPQSGPRQEEEGKQGTPSLRNSENQNNAANTKISETGTGHETEPVVAAAVPPVPVSGKPETSSQQEVTIAIYCSTAVAKGMNKEDTFKEVVPSSGIILSPTKVSFKDGETVFDVLKQVVEEKKIQMLYEGSKGNPYIKGINNLYEFDGGPLSGWMFSVNKAYTNYGCSQVKLHKGDLIEWKYTCDMGRDLQ</sequence>
<dbReference type="Proteomes" id="UP000006346">
    <property type="component" value="Chromosome"/>
</dbReference>
<dbReference type="EMBL" id="CP003108">
    <property type="protein sequence ID" value="AET66188.1"/>
    <property type="molecule type" value="Genomic_DNA"/>
</dbReference>
<dbReference type="InterPro" id="IPR027954">
    <property type="entry name" value="Transcobalamin-like_C"/>
</dbReference>
<reference evidence="3 4" key="2">
    <citation type="journal article" date="2012" name="J. Bacteriol.">
        <title>Complete genome sequences of Desulfosporosinus orientis DSM765T, Desulfosporosinus youngiae DSM17734T, Desulfosporosinus meridiei DSM13257T, and Desulfosporosinus acidiphilus DSM22704T.</title>
        <authorList>
            <person name="Pester M."/>
            <person name="Brambilla E."/>
            <person name="Alazard D."/>
            <person name="Rattei T."/>
            <person name="Weinmaier T."/>
            <person name="Han J."/>
            <person name="Lucas S."/>
            <person name="Lapidus A."/>
            <person name="Cheng J.F."/>
            <person name="Goodwin L."/>
            <person name="Pitluck S."/>
            <person name="Peters L."/>
            <person name="Ovchinnikova G."/>
            <person name="Teshima H."/>
            <person name="Detter J.C."/>
            <person name="Han C.S."/>
            <person name="Tapia R."/>
            <person name="Land M.L."/>
            <person name="Hauser L."/>
            <person name="Kyrpides N.C."/>
            <person name="Ivanova N.N."/>
            <person name="Pagani I."/>
            <person name="Huntmann M."/>
            <person name="Wei C.L."/>
            <person name="Davenport K.W."/>
            <person name="Daligault H."/>
            <person name="Chain P.S."/>
            <person name="Chen A."/>
            <person name="Mavromatis K."/>
            <person name="Markowitz V."/>
            <person name="Szeto E."/>
            <person name="Mikhailova N."/>
            <person name="Pati A."/>
            <person name="Wagner M."/>
            <person name="Woyke T."/>
            <person name="Ollivier B."/>
            <person name="Klenk H.P."/>
            <person name="Spring S."/>
            <person name="Loy A."/>
        </authorList>
    </citation>
    <scope>NUCLEOTIDE SEQUENCE [LARGE SCALE GENOMIC DNA]</scope>
    <source>
        <strain evidence="4">ATCC 19365 / DSM 765 / NCIMB 8382 / VKM B-1628</strain>
    </source>
</reference>
<protein>
    <recommendedName>
        <fullName evidence="2">Transcobalamin-like C-terminal domain-containing protein</fullName>
    </recommendedName>
</protein>
<dbReference type="eggNOG" id="COG1657">
    <property type="taxonomic scope" value="Bacteria"/>
</dbReference>
<evidence type="ECO:0000256" key="1">
    <source>
        <dbReference type="SAM" id="MobiDB-lite"/>
    </source>
</evidence>
<dbReference type="AlphaFoldDB" id="G7WA50"/>
<keyword evidence="4" id="KW-1185">Reference proteome</keyword>
<proteinExistence type="predicted"/>
<dbReference type="RefSeq" id="WP_014183014.1">
    <property type="nucleotide sequence ID" value="NC_016584.1"/>
</dbReference>
<feature type="domain" description="Transcobalamin-like C-terminal" evidence="2">
    <location>
        <begin position="136"/>
        <end position="211"/>
    </location>
</feature>
<name>G7WA50_DESOD</name>
<feature type="compositionally biased region" description="Polar residues" evidence="1">
    <location>
        <begin position="43"/>
        <end position="65"/>
    </location>
</feature>